<feature type="region of interest" description="Disordered" evidence="1">
    <location>
        <begin position="1"/>
        <end position="27"/>
    </location>
</feature>
<feature type="transmembrane region" description="Helical" evidence="2">
    <location>
        <begin position="51"/>
        <end position="75"/>
    </location>
</feature>
<protein>
    <recommendedName>
        <fullName evidence="5">DUF3592 domain-containing protein</fullName>
    </recommendedName>
</protein>
<keyword evidence="2" id="KW-0472">Membrane</keyword>
<reference evidence="3 4" key="1">
    <citation type="journal article" date="2019" name="Int. J. Syst. Evol. Microbiol.">
        <title>The Global Catalogue of Microorganisms (GCM) 10K type strain sequencing project: providing services to taxonomists for standard genome sequencing and annotation.</title>
        <authorList>
            <consortium name="The Broad Institute Genomics Platform"/>
            <consortium name="The Broad Institute Genome Sequencing Center for Infectious Disease"/>
            <person name="Wu L."/>
            <person name="Ma J."/>
        </authorList>
    </citation>
    <scope>NUCLEOTIDE SEQUENCE [LARGE SCALE GENOMIC DNA]</scope>
    <source>
        <strain evidence="3 4">JCM 3325</strain>
    </source>
</reference>
<gene>
    <name evidence="3" type="ORF">GCM10010191_41690</name>
</gene>
<organism evidence="3 4">
    <name type="scientific">Actinomadura vinacea</name>
    <dbReference type="NCBI Taxonomy" id="115336"/>
    <lineage>
        <taxon>Bacteria</taxon>
        <taxon>Bacillati</taxon>
        <taxon>Actinomycetota</taxon>
        <taxon>Actinomycetes</taxon>
        <taxon>Streptosporangiales</taxon>
        <taxon>Thermomonosporaceae</taxon>
        <taxon>Actinomadura</taxon>
    </lineage>
</organism>
<evidence type="ECO:0000256" key="2">
    <source>
        <dbReference type="SAM" id="Phobius"/>
    </source>
</evidence>
<dbReference type="InterPro" id="IPR039708">
    <property type="entry name" value="MT1774/Rv1733c-like"/>
</dbReference>
<evidence type="ECO:0000313" key="3">
    <source>
        <dbReference type="EMBL" id="GAA2425144.1"/>
    </source>
</evidence>
<dbReference type="EMBL" id="BAAARW010000015">
    <property type="protein sequence ID" value="GAA2425144.1"/>
    <property type="molecule type" value="Genomic_DNA"/>
</dbReference>
<dbReference type="PANTHER" id="PTHR42305:SF1">
    <property type="entry name" value="MEMBRANE PROTEIN RV1733C-RELATED"/>
    <property type="match status" value="1"/>
</dbReference>
<sequence>MGDPGIGDGGTPRGPGRPRDHGMPRSRRRLRSLLGLERNELRRPVDRRQRWIALGLLLLLLAVAPPVGIWCAGWANASGVRAEQAERAERRQVVATVVSTGGLTTSGDRYVHETVRATWPRPGATGREATRTGTLPSWKNAKVGAKKRIWVDRTGDPVVRPRPHSRTVTDAVYAGGAAAIAAGLPFLGAYLLVRYQCDRRRDEMWDAAWARMDAQRRRHRPF</sequence>
<evidence type="ECO:0000313" key="4">
    <source>
        <dbReference type="Proteomes" id="UP001501231"/>
    </source>
</evidence>
<keyword evidence="2" id="KW-1133">Transmembrane helix</keyword>
<keyword evidence="4" id="KW-1185">Reference proteome</keyword>
<keyword evidence="2" id="KW-0812">Transmembrane</keyword>
<feature type="compositionally biased region" description="Gly residues" evidence="1">
    <location>
        <begin position="1"/>
        <end position="13"/>
    </location>
</feature>
<dbReference type="PANTHER" id="PTHR42305">
    <property type="entry name" value="MEMBRANE PROTEIN RV1733C-RELATED"/>
    <property type="match status" value="1"/>
</dbReference>
<dbReference type="Proteomes" id="UP001501231">
    <property type="component" value="Unassembled WGS sequence"/>
</dbReference>
<proteinExistence type="predicted"/>
<evidence type="ECO:0000256" key="1">
    <source>
        <dbReference type="SAM" id="MobiDB-lite"/>
    </source>
</evidence>
<feature type="transmembrane region" description="Helical" evidence="2">
    <location>
        <begin position="171"/>
        <end position="193"/>
    </location>
</feature>
<accession>A0ABN3J9K5</accession>
<comment type="caution">
    <text evidence="3">The sequence shown here is derived from an EMBL/GenBank/DDBJ whole genome shotgun (WGS) entry which is preliminary data.</text>
</comment>
<name>A0ABN3J9K5_9ACTN</name>
<evidence type="ECO:0008006" key="5">
    <source>
        <dbReference type="Google" id="ProtNLM"/>
    </source>
</evidence>